<evidence type="ECO:0000313" key="3">
    <source>
        <dbReference type="Proteomes" id="UP000053669"/>
    </source>
</evidence>
<organism evidence="2 3">
    <name type="scientific">Streptomyces canus</name>
    <dbReference type="NCBI Taxonomy" id="58343"/>
    <lineage>
        <taxon>Bacteria</taxon>
        <taxon>Bacillati</taxon>
        <taxon>Actinomycetota</taxon>
        <taxon>Actinomycetes</taxon>
        <taxon>Kitasatosporales</taxon>
        <taxon>Streptomycetaceae</taxon>
        <taxon>Streptomyces</taxon>
        <taxon>Streptomyces aurantiacus group</taxon>
    </lineage>
</organism>
<reference evidence="2 3" key="1">
    <citation type="submission" date="2015-10" db="EMBL/GenBank/DDBJ databases">
        <title>Draft genome sequence of Streptomyces canus DSM 40017, type strain for the species Streptomyces canus.</title>
        <authorList>
            <person name="Ruckert C."/>
            <person name="Winkler A."/>
            <person name="Kalinowski J."/>
            <person name="Kampfer P."/>
            <person name="Glaeser S."/>
        </authorList>
    </citation>
    <scope>NUCLEOTIDE SEQUENCE [LARGE SCALE GENOMIC DNA]</scope>
    <source>
        <strain evidence="2 3">DSM 40017</strain>
    </source>
</reference>
<gene>
    <name evidence="2" type="ORF">AQJ46_45925</name>
</gene>
<protein>
    <submittedName>
        <fullName evidence="2">Uncharacterized protein</fullName>
    </submittedName>
</protein>
<feature type="region of interest" description="Disordered" evidence="1">
    <location>
        <begin position="1"/>
        <end position="49"/>
    </location>
</feature>
<accession>A0A101RLU6</accession>
<proteinExistence type="predicted"/>
<comment type="caution">
    <text evidence="2">The sequence shown here is derived from an EMBL/GenBank/DDBJ whole genome shotgun (WGS) entry which is preliminary data.</text>
</comment>
<sequence>MEEGQPAAAAVDRSALVGASGRSQWVTSTARTRRPSAASGCGSPASTCRSRGTSTFPLFNASYMAPCPRRCSAVSVSSTGVVTGPSAHSNASVGAVTLLGG</sequence>
<dbReference type="AlphaFoldDB" id="A0A101RLU6"/>
<dbReference type="Proteomes" id="UP000053669">
    <property type="component" value="Unassembled WGS sequence"/>
</dbReference>
<evidence type="ECO:0000313" key="2">
    <source>
        <dbReference type="EMBL" id="KUN57758.1"/>
    </source>
</evidence>
<feature type="compositionally biased region" description="Polar residues" evidence="1">
    <location>
        <begin position="21"/>
        <end position="30"/>
    </location>
</feature>
<feature type="compositionally biased region" description="Low complexity" evidence="1">
    <location>
        <begin position="35"/>
        <end position="46"/>
    </location>
</feature>
<dbReference type="EMBL" id="LMWU01000068">
    <property type="protein sequence ID" value="KUN57758.1"/>
    <property type="molecule type" value="Genomic_DNA"/>
</dbReference>
<name>A0A101RLU6_9ACTN</name>
<evidence type="ECO:0000256" key="1">
    <source>
        <dbReference type="SAM" id="MobiDB-lite"/>
    </source>
</evidence>